<feature type="compositionally biased region" description="Basic and acidic residues" evidence="1">
    <location>
        <begin position="53"/>
        <end position="68"/>
    </location>
</feature>
<keyword evidence="3" id="KW-1185">Reference proteome</keyword>
<feature type="compositionally biased region" description="Polar residues" evidence="1">
    <location>
        <begin position="272"/>
        <end position="293"/>
    </location>
</feature>
<dbReference type="GeneID" id="39747149"/>
<proteinExistence type="predicted"/>
<evidence type="ECO:0000256" key="1">
    <source>
        <dbReference type="SAM" id="MobiDB-lite"/>
    </source>
</evidence>
<feature type="region of interest" description="Disordered" evidence="1">
    <location>
        <begin position="346"/>
        <end position="370"/>
    </location>
</feature>
<evidence type="ECO:0000313" key="3">
    <source>
        <dbReference type="Proteomes" id="UP000195521"/>
    </source>
</evidence>
<dbReference type="RefSeq" id="XP_028543025.1">
    <property type="nucleotide sequence ID" value="XM_028687224.1"/>
</dbReference>
<feature type="compositionally biased region" description="Basic and acidic residues" evidence="1">
    <location>
        <begin position="98"/>
        <end position="112"/>
    </location>
</feature>
<reference evidence="3" key="1">
    <citation type="submission" date="2017-04" db="EMBL/GenBank/DDBJ databases">
        <title>Plasmodium gonderi genome.</title>
        <authorList>
            <person name="Arisue N."/>
            <person name="Honma H."/>
            <person name="Kawai S."/>
            <person name="Tougan T."/>
            <person name="Tanabe K."/>
            <person name="Horii T."/>
        </authorList>
    </citation>
    <scope>NUCLEOTIDE SEQUENCE [LARGE SCALE GENOMIC DNA]</scope>
    <source>
        <strain evidence="3">ATCC 30045</strain>
    </source>
</reference>
<organism evidence="2 3">
    <name type="scientific">Plasmodium gonderi</name>
    <dbReference type="NCBI Taxonomy" id="77519"/>
    <lineage>
        <taxon>Eukaryota</taxon>
        <taxon>Sar</taxon>
        <taxon>Alveolata</taxon>
        <taxon>Apicomplexa</taxon>
        <taxon>Aconoidasida</taxon>
        <taxon>Haemosporida</taxon>
        <taxon>Plasmodiidae</taxon>
        <taxon>Plasmodium</taxon>
        <taxon>Plasmodium (Plasmodium)</taxon>
    </lineage>
</organism>
<name>A0A1Y1JD73_PLAGO</name>
<feature type="compositionally biased region" description="Low complexity" evidence="1">
    <location>
        <begin position="129"/>
        <end position="140"/>
    </location>
</feature>
<protein>
    <submittedName>
        <fullName evidence="2">Uncharacterized protein</fullName>
    </submittedName>
</protein>
<dbReference type="EMBL" id="BDQF01000009">
    <property type="protein sequence ID" value="GAW80436.1"/>
    <property type="molecule type" value="Genomic_DNA"/>
</dbReference>
<comment type="caution">
    <text evidence="2">The sequence shown here is derived from an EMBL/GenBank/DDBJ whole genome shotgun (WGS) entry which is preliminary data.</text>
</comment>
<feature type="compositionally biased region" description="Low complexity" evidence="1">
    <location>
        <begin position="180"/>
        <end position="193"/>
    </location>
</feature>
<sequence>MSVINSKVYYLPYMRNKKKKFHEHCAAEYNCFIHTVSNEQQNVEIISKTEETCEQNKECKENKKKEEDSLQSVRNPEPPESISSQSTGPAEEVQGHAYKKEPKLENGPRHSQSDVTPSENNNGSHNEVSQSTNSHHSSTTDQAETGEKTNSPQDSLKTDDIDSIQSCLPGEGSNKSCHPQTKTLNTQQNQTETHNAKTLGNKPLGEETTPPKTLHRKNSDNEAVTAETSDGFCSTEKGHLNDTGGRNTNSVSTPVIYSSDDTTVRPRDVASDSATASDRKSASTSRVTVSEDQASNDDSRTTIHSGASALSVHTNGKADRDQSLRSEISCTKTSCTDRFGSVKVDDISRSHSQRETHNQEEKQQKGIVQSTKISKENFQTNGASEQNLKESLLQKSPSEENSVLDPMPNSHTITGGWSLYINFTYCISFIHKKITMSYITYILSNPLHKSNQSYEHFTSLILQMFKLLINL</sequence>
<dbReference type="AlphaFoldDB" id="A0A1Y1JD73"/>
<accession>A0A1Y1JD73</accession>
<feature type="region of interest" description="Disordered" evidence="1">
    <location>
        <begin position="53"/>
        <end position="326"/>
    </location>
</feature>
<evidence type="ECO:0000313" key="2">
    <source>
        <dbReference type="EMBL" id="GAW80436.1"/>
    </source>
</evidence>
<feature type="compositionally biased region" description="Polar residues" evidence="1">
    <location>
        <begin position="113"/>
        <end position="128"/>
    </location>
</feature>
<feature type="compositionally biased region" description="Basic and acidic residues" evidence="1">
    <location>
        <begin position="346"/>
        <end position="364"/>
    </location>
</feature>
<dbReference type="Proteomes" id="UP000195521">
    <property type="component" value="Unassembled WGS sequence"/>
</dbReference>
<gene>
    <name evidence="2" type="ORF">PGO_080000</name>
</gene>
<feature type="compositionally biased region" description="Polar residues" evidence="1">
    <location>
        <begin position="244"/>
        <end position="261"/>
    </location>
</feature>